<dbReference type="AlphaFoldDB" id="A0A7X3CNL5"/>
<dbReference type="SUPFAM" id="SSF51658">
    <property type="entry name" value="Xylose isomerase-like"/>
    <property type="match status" value="1"/>
</dbReference>
<accession>A0A7X3CNL5</accession>
<evidence type="ECO:0000313" key="3">
    <source>
        <dbReference type="Proteomes" id="UP000447876"/>
    </source>
</evidence>
<dbReference type="PANTHER" id="PTHR12110">
    <property type="entry name" value="HYDROXYPYRUVATE ISOMERASE"/>
    <property type="match status" value="1"/>
</dbReference>
<proteinExistence type="predicted"/>
<dbReference type="InterPro" id="IPR050312">
    <property type="entry name" value="IolE/XylAMocC-like"/>
</dbReference>
<dbReference type="InterPro" id="IPR036237">
    <property type="entry name" value="Xyl_isomerase-like_sf"/>
</dbReference>
<dbReference type="OrthoDB" id="9815124at2"/>
<organism evidence="2 3">
    <name type="scientific">Paenibacillus woosongensis</name>
    <dbReference type="NCBI Taxonomy" id="307580"/>
    <lineage>
        <taxon>Bacteria</taxon>
        <taxon>Bacillati</taxon>
        <taxon>Bacillota</taxon>
        <taxon>Bacilli</taxon>
        <taxon>Bacillales</taxon>
        <taxon>Paenibacillaceae</taxon>
        <taxon>Paenibacillus</taxon>
    </lineage>
</organism>
<gene>
    <name evidence="2" type="ORF">GNP95_08935</name>
</gene>
<name>A0A7X3CNL5_9BACL</name>
<evidence type="ECO:0000259" key="1">
    <source>
        <dbReference type="Pfam" id="PF01261"/>
    </source>
</evidence>
<comment type="caution">
    <text evidence="2">The sequence shown here is derived from an EMBL/GenBank/DDBJ whole genome shotgun (WGS) entry which is preliminary data.</text>
</comment>
<dbReference type="Proteomes" id="UP000447876">
    <property type="component" value="Unassembled WGS sequence"/>
</dbReference>
<evidence type="ECO:0000313" key="2">
    <source>
        <dbReference type="EMBL" id="MUG45120.1"/>
    </source>
</evidence>
<dbReference type="RefSeq" id="WP_155610490.1">
    <property type="nucleotide sequence ID" value="NZ_WNZW01000002.1"/>
</dbReference>
<dbReference type="EMBL" id="WNZW01000002">
    <property type="protein sequence ID" value="MUG45120.1"/>
    <property type="molecule type" value="Genomic_DNA"/>
</dbReference>
<reference evidence="2 3" key="1">
    <citation type="submission" date="2019-11" db="EMBL/GenBank/DDBJ databases">
        <title>Draft genome sequences of five Paenibacillus species of dairy origin.</title>
        <authorList>
            <person name="Olajide A.M."/>
            <person name="Chen S."/>
            <person name="Lapointe G."/>
        </authorList>
    </citation>
    <scope>NUCLEOTIDE SEQUENCE [LARGE SCALE GENOMIC DNA]</scope>
    <source>
        <strain evidence="2 3">12CR55</strain>
    </source>
</reference>
<feature type="domain" description="Xylose isomerase-like TIM barrel" evidence="1">
    <location>
        <begin position="24"/>
        <end position="241"/>
    </location>
</feature>
<dbReference type="Gene3D" id="3.20.20.150">
    <property type="entry name" value="Divalent-metal-dependent TIM barrel enzymes"/>
    <property type="match status" value="1"/>
</dbReference>
<dbReference type="InterPro" id="IPR013022">
    <property type="entry name" value="Xyl_isomerase-like_TIM-brl"/>
</dbReference>
<dbReference type="PANTHER" id="PTHR12110:SF41">
    <property type="entry name" value="INOSOSE DEHYDRATASE"/>
    <property type="match status" value="1"/>
</dbReference>
<dbReference type="Pfam" id="PF01261">
    <property type="entry name" value="AP_endonuc_2"/>
    <property type="match status" value="1"/>
</dbReference>
<sequence length="282" mass="30904">MANFMISGFADEIDADFETQLKGLQALGIDFIEVRGVNGKNISILSHEEIAEVKHRLAHYGIKVSSIGSPIGKISISDDFGSHLDMAKRVFETANTLNSPFVRIFSFYMPEGGDPPLYRNEVIERVGAILEAAEGSGLTILHENEKDIFGDSPERCLDLMEAYRSPHFASAFDPANFVQCGCEVYPAAFELLEPYIRYVHIKDALEDGSNVPAGMGDGRIKEVLRSLKARGYDGFLSLEPHLGSFQGLAELEQAPLADTLEAGGLHTFRLAHSSLISILNNI</sequence>
<protein>
    <submittedName>
        <fullName evidence="2">TIM barrel protein</fullName>
    </submittedName>
</protein>